<name>A0ABN8IZL4_9NEOP</name>
<dbReference type="InterPro" id="IPR038599">
    <property type="entry name" value="LAP1C-like_C_sf"/>
</dbReference>
<proteinExistence type="predicted"/>
<evidence type="ECO:0000256" key="5">
    <source>
        <dbReference type="SAM" id="MobiDB-lite"/>
    </source>
</evidence>
<evidence type="ECO:0000256" key="1">
    <source>
        <dbReference type="ARBA" id="ARBA00004370"/>
    </source>
</evidence>
<sequence>MNGKFHTNNTGITIIPSARKGIHSHCTTCLAKRIGDMGKYGVETKRNNRNSHLSHHQNPSSLQDEGRDEVDNVKRDCANQSSPKSNIRNTRKNSIDSMKHIYSDESDDEDTSEEFNSLETLAFTPERARENESNTSNNNNSMIYDEIKFHTDVTNLGQKYKVTDDSILQIQTGISTIFQRQDAGSFIFTYNSQSSHFDPTLFNNFMNDIASTAARYLRNDTDVRNHVIVDSKELEMRVHGELIERYREDVSRTGVMLVKDLDEVPAPLAMAFHYYCDEFNPLIKRSAIFFTLNMAKCSDKKTSHASIEKCLSNKWTTVSKVNIVPLLARIVSIVVDVTSVF</sequence>
<evidence type="ECO:0000256" key="3">
    <source>
        <dbReference type="ARBA" id="ARBA00022989"/>
    </source>
</evidence>
<evidence type="ECO:0000256" key="2">
    <source>
        <dbReference type="ARBA" id="ARBA00022692"/>
    </source>
</evidence>
<keyword evidence="2" id="KW-0812">Transmembrane</keyword>
<accession>A0ABN8IZL4</accession>
<evidence type="ECO:0000313" key="6">
    <source>
        <dbReference type="EMBL" id="CAH2068380.1"/>
    </source>
</evidence>
<dbReference type="EMBL" id="OW152817">
    <property type="protein sequence ID" value="CAH2068380.1"/>
    <property type="molecule type" value="Genomic_DNA"/>
</dbReference>
<keyword evidence="3" id="KW-1133">Transmembrane helix</keyword>
<feature type="non-terminal residue" evidence="6">
    <location>
        <position position="1"/>
    </location>
</feature>
<reference evidence="6" key="1">
    <citation type="submission" date="2022-03" db="EMBL/GenBank/DDBJ databases">
        <authorList>
            <person name="Martin H S."/>
        </authorList>
    </citation>
    <scope>NUCLEOTIDE SEQUENCE</scope>
</reference>
<feature type="region of interest" description="Disordered" evidence="5">
    <location>
        <begin position="42"/>
        <end position="96"/>
    </location>
</feature>
<evidence type="ECO:0000256" key="4">
    <source>
        <dbReference type="ARBA" id="ARBA00023136"/>
    </source>
</evidence>
<comment type="subcellular location">
    <subcellularLocation>
        <location evidence="1">Membrane</location>
    </subcellularLocation>
</comment>
<keyword evidence="4" id="KW-0472">Membrane</keyword>
<organism evidence="6 7">
    <name type="scientific">Iphiclides podalirius</name>
    <name type="common">scarce swallowtail</name>
    <dbReference type="NCBI Taxonomy" id="110791"/>
    <lineage>
        <taxon>Eukaryota</taxon>
        <taxon>Metazoa</taxon>
        <taxon>Ecdysozoa</taxon>
        <taxon>Arthropoda</taxon>
        <taxon>Hexapoda</taxon>
        <taxon>Insecta</taxon>
        <taxon>Pterygota</taxon>
        <taxon>Neoptera</taxon>
        <taxon>Endopterygota</taxon>
        <taxon>Lepidoptera</taxon>
        <taxon>Glossata</taxon>
        <taxon>Ditrysia</taxon>
        <taxon>Papilionoidea</taxon>
        <taxon>Papilionidae</taxon>
        <taxon>Papilioninae</taxon>
        <taxon>Iphiclides</taxon>
    </lineage>
</organism>
<feature type="compositionally biased region" description="Polar residues" evidence="5">
    <location>
        <begin position="78"/>
        <end position="88"/>
    </location>
</feature>
<feature type="region of interest" description="Disordered" evidence="5">
    <location>
        <begin position="121"/>
        <end position="140"/>
    </location>
</feature>
<protein>
    <submittedName>
        <fullName evidence="6">Uncharacterized protein</fullName>
    </submittedName>
</protein>
<evidence type="ECO:0000313" key="7">
    <source>
        <dbReference type="Proteomes" id="UP000837857"/>
    </source>
</evidence>
<gene>
    <name evidence="6" type="ORF">IPOD504_LOCUS14270</name>
</gene>
<dbReference type="Proteomes" id="UP000837857">
    <property type="component" value="Chromosome 5"/>
</dbReference>
<dbReference type="Gene3D" id="3.40.50.12190">
    <property type="match status" value="1"/>
</dbReference>
<keyword evidence="7" id="KW-1185">Reference proteome</keyword>